<dbReference type="Proteomes" id="UP001163739">
    <property type="component" value="Chromosome"/>
</dbReference>
<dbReference type="Gene3D" id="1.10.357.10">
    <property type="entry name" value="Tetracycline Repressor, domain 2"/>
    <property type="match status" value="1"/>
</dbReference>
<dbReference type="InterPro" id="IPR050109">
    <property type="entry name" value="HTH-type_TetR-like_transc_reg"/>
</dbReference>
<dbReference type="PROSITE" id="PS50977">
    <property type="entry name" value="HTH_TETR_2"/>
    <property type="match status" value="1"/>
</dbReference>
<evidence type="ECO:0000313" key="6">
    <source>
        <dbReference type="EMBL" id="UZE95303.1"/>
    </source>
</evidence>
<gene>
    <name evidence="6" type="ORF">NKI27_14705</name>
</gene>
<evidence type="ECO:0000256" key="4">
    <source>
        <dbReference type="PROSITE-ProRule" id="PRU00335"/>
    </source>
</evidence>
<dbReference type="InterPro" id="IPR009057">
    <property type="entry name" value="Homeodomain-like_sf"/>
</dbReference>
<dbReference type="EMBL" id="CP100390">
    <property type="protein sequence ID" value="UZE95303.1"/>
    <property type="molecule type" value="Genomic_DNA"/>
</dbReference>
<dbReference type="Pfam" id="PF00440">
    <property type="entry name" value="TetR_N"/>
    <property type="match status" value="1"/>
</dbReference>
<feature type="domain" description="HTH tetR-type" evidence="5">
    <location>
        <begin position="12"/>
        <end position="72"/>
    </location>
</feature>
<evidence type="ECO:0000259" key="5">
    <source>
        <dbReference type="PROSITE" id="PS50977"/>
    </source>
</evidence>
<dbReference type="SUPFAM" id="SSF48498">
    <property type="entry name" value="Tetracyclin repressor-like, C-terminal domain"/>
    <property type="match status" value="1"/>
</dbReference>
<evidence type="ECO:0000256" key="3">
    <source>
        <dbReference type="ARBA" id="ARBA00023163"/>
    </source>
</evidence>
<sequence>MESQTRKEREFARREQEILLAALSLFDNPSWEQVTVDQIAKKADIGKGTVYKHFSTKDEIYARIALDFHDRLLAEFRAINHEQPVEQLMRAVIRQSFTLYLACQAHARVSFYCKRSDYIERLSRSYQERFECMEKQFEAFIGRILDIGIEQGVIPRRPYEQLIMGLEATFDGAMSMIWNTDISSQSKIDQDEFVTFISEYMIAGLTGLSAGAR</sequence>
<keyword evidence="1" id="KW-0805">Transcription regulation</keyword>
<accession>A0ABY6MZN6</accession>
<dbReference type="InterPro" id="IPR001647">
    <property type="entry name" value="HTH_TetR"/>
</dbReference>
<keyword evidence="2 4" id="KW-0238">DNA-binding</keyword>
<reference evidence="6" key="1">
    <citation type="submission" date="2022-06" db="EMBL/GenBank/DDBJ databases">
        <title>Alkalimarinus sp. nov., isolated from gut of a Alitta virens.</title>
        <authorList>
            <person name="Yang A.I."/>
            <person name="Shin N.-R."/>
        </authorList>
    </citation>
    <scope>NUCLEOTIDE SEQUENCE</scope>
    <source>
        <strain evidence="6">A2M4</strain>
    </source>
</reference>
<dbReference type="Gene3D" id="1.10.10.60">
    <property type="entry name" value="Homeodomain-like"/>
    <property type="match status" value="1"/>
</dbReference>
<keyword evidence="3" id="KW-0804">Transcription</keyword>
<name>A0ABY6MZN6_9ALTE</name>
<dbReference type="SUPFAM" id="SSF46689">
    <property type="entry name" value="Homeodomain-like"/>
    <property type="match status" value="1"/>
</dbReference>
<proteinExistence type="predicted"/>
<dbReference type="PRINTS" id="PR00455">
    <property type="entry name" value="HTHTETR"/>
</dbReference>
<organism evidence="6 7">
    <name type="scientific">Alkalimarinus alittae</name>
    <dbReference type="NCBI Taxonomy" id="2961619"/>
    <lineage>
        <taxon>Bacteria</taxon>
        <taxon>Pseudomonadati</taxon>
        <taxon>Pseudomonadota</taxon>
        <taxon>Gammaproteobacteria</taxon>
        <taxon>Alteromonadales</taxon>
        <taxon>Alteromonadaceae</taxon>
        <taxon>Alkalimarinus</taxon>
    </lineage>
</organism>
<dbReference type="RefSeq" id="WP_265046792.1">
    <property type="nucleotide sequence ID" value="NZ_CP100390.1"/>
</dbReference>
<dbReference type="PANTHER" id="PTHR30055:SF234">
    <property type="entry name" value="HTH-TYPE TRANSCRIPTIONAL REGULATOR BETI"/>
    <property type="match status" value="1"/>
</dbReference>
<evidence type="ECO:0000256" key="2">
    <source>
        <dbReference type="ARBA" id="ARBA00023125"/>
    </source>
</evidence>
<feature type="DNA-binding region" description="H-T-H motif" evidence="4">
    <location>
        <begin position="35"/>
        <end position="54"/>
    </location>
</feature>
<dbReference type="InterPro" id="IPR036271">
    <property type="entry name" value="Tet_transcr_reg_TetR-rel_C_sf"/>
</dbReference>
<protein>
    <submittedName>
        <fullName evidence="6">TetR/AcrR family transcriptional regulator</fullName>
    </submittedName>
</protein>
<keyword evidence="7" id="KW-1185">Reference proteome</keyword>
<evidence type="ECO:0000313" key="7">
    <source>
        <dbReference type="Proteomes" id="UP001163739"/>
    </source>
</evidence>
<dbReference type="PANTHER" id="PTHR30055">
    <property type="entry name" value="HTH-TYPE TRANSCRIPTIONAL REGULATOR RUTR"/>
    <property type="match status" value="1"/>
</dbReference>
<evidence type="ECO:0000256" key="1">
    <source>
        <dbReference type="ARBA" id="ARBA00023015"/>
    </source>
</evidence>